<evidence type="ECO:0000256" key="3">
    <source>
        <dbReference type="ARBA" id="ARBA00022722"/>
    </source>
</evidence>
<dbReference type="Proteomes" id="UP001298753">
    <property type="component" value="Unassembled WGS sequence"/>
</dbReference>
<evidence type="ECO:0000256" key="4">
    <source>
        <dbReference type="ARBA" id="ARBA00022759"/>
    </source>
</evidence>
<accession>A0AAW4VV79</accession>
<comment type="function">
    <text evidence="6">Involved in correct processing of both the 5' and 3' ends of 23S rRNA precursor. Processes 30S rRNA precursor transcript even in absence of ribonuclease 3 (Rnc); Rnc processes 30S rRNA into smaller rRNA precursors.</text>
</comment>
<keyword evidence="2 6" id="KW-0698">rRNA processing</keyword>
<dbReference type="GO" id="GO:0019843">
    <property type="term" value="F:rRNA binding"/>
    <property type="evidence" value="ECO:0007669"/>
    <property type="project" value="UniProtKB-UniRule"/>
</dbReference>
<dbReference type="Gene3D" id="1.10.1520.10">
    <property type="entry name" value="Ribonuclease III domain"/>
    <property type="match status" value="1"/>
</dbReference>
<evidence type="ECO:0000256" key="6">
    <source>
        <dbReference type="HAMAP-Rule" id="MF_01468"/>
    </source>
</evidence>
<dbReference type="PIRSF" id="PIRSF005520">
    <property type="entry name" value="UCP005520"/>
    <property type="match status" value="1"/>
</dbReference>
<dbReference type="RefSeq" id="WP_110435483.1">
    <property type="nucleotide sequence ID" value="NZ_DBEZNG010000089.1"/>
</dbReference>
<dbReference type="InterPro" id="IPR036389">
    <property type="entry name" value="RNase_III_sf"/>
</dbReference>
<evidence type="ECO:0000259" key="7">
    <source>
        <dbReference type="Pfam" id="PF00636"/>
    </source>
</evidence>
<evidence type="ECO:0000256" key="1">
    <source>
        <dbReference type="ARBA" id="ARBA00022517"/>
    </source>
</evidence>
<keyword evidence="4 6" id="KW-0255">Endonuclease</keyword>
<dbReference type="GO" id="GO:0006364">
    <property type="term" value="P:rRNA processing"/>
    <property type="evidence" value="ECO:0007669"/>
    <property type="project" value="UniProtKB-UniRule"/>
</dbReference>
<gene>
    <name evidence="6" type="primary">mrnC</name>
    <name evidence="8" type="ORF">LKD22_01825</name>
</gene>
<feature type="domain" description="RNase III" evidence="7">
    <location>
        <begin position="21"/>
        <end position="118"/>
    </location>
</feature>
<dbReference type="Pfam" id="PF00636">
    <property type="entry name" value="Ribonuclease_3"/>
    <property type="match status" value="1"/>
</dbReference>
<keyword evidence="6" id="KW-0694">RNA-binding</keyword>
<organism evidence="8 9">
    <name type="scientific">Agathobaculum butyriciproducens</name>
    <dbReference type="NCBI Taxonomy" id="1628085"/>
    <lineage>
        <taxon>Bacteria</taxon>
        <taxon>Bacillati</taxon>
        <taxon>Bacillota</taxon>
        <taxon>Clostridia</taxon>
        <taxon>Eubacteriales</taxon>
        <taxon>Butyricicoccaceae</taxon>
        <taxon>Agathobaculum</taxon>
    </lineage>
</organism>
<comment type="caution">
    <text evidence="8">The sequence shown here is derived from an EMBL/GenBank/DDBJ whole genome shotgun (WGS) entry which is preliminary data.</text>
</comment>
<dbReference type="GO" id="GO:0004525">
    <property type="term" value="F:ribonuclease III activity"/>
    <property type="evidence" value="ECO:0007669"/>
    <property type="project" value="InterPro"/>
</dbReference>
<keyword evidence="6" id="KW-0963">Cytoplasm</keyword>
<feature type="active site" evidence="6">
    <location>
        <position position="27"/>
    </location>
</feature>
<evidence type="ECO:0000256" key="2">
    <source>
        <dbReference type="ARBA" id="ARBA00022552"/>
    </source>
</evidence>
<dbReference type="GeneID" id="98660739"/>
<comment type="subcellular location">
    <subcellularLocation>
        <location evidence="6">Cytoplasm</location>
    </subcellularLocation>
</comment>
<keyword evidence="1 6" id="KW-0690">Ribosome biogenesis</keyword>
<dbReference type="PANTHER" id="PTHR34276:SF1">
    <property type="entry name" value="MINI-RIBONUCLEASE 3"/>
    <property type="match status" value="1"/>
</dbReference>
<name>A0AAW4VV79_9FIRM</name>
<reference evidence="8 9" key="1">
    <citation type="submission" date="2021-10" db="EMBL/GenBank/DDBJ databases">
        <title>Anaerobic single-cell dispensing facilitates the cultivation of human gut bacteria.</title>
        <authorList>
            <person name="Afrizal A."/>
        </authorList>
    </citation>
    <scope>NUCLEOTIDE SEQUENCE [LARGE SCALE GENOMIC DNA]</scope>
    <source>
        <strain evidence="8 9">CLA-AA-H270</strain>
    </source>
</reference>
<dbReference type="InterPro" id="IPR000999">
    <property type="entry name" value="RNase_III_dom"/>
</dbReference>
<keyword evidence="6" id="KW-0460">Magnesium</keyword>
<dbReference type="InterPro" id="IPR008226">
    <property type="entry name" value="Mini3_fam"/>
</dbReference>
<evidence type="ECO:0000313" key="9">
    <source>
        <dbReference type="Proteomes" id="UP001298753"/>
    </source>
</evidence>
<keyword evidence="9" id="KW-1185">Reference proteome</keyword>
<dbReference type="SUPFAM" id="SSF69065">
    <property type="entry name" value="RNase III domain-like"/>
    <property type="match status" value="1"/>
</dbReference>
<comment type="cofactor">
    <cofactor evidence="6">
        <name>Mg(2+)</name>
        <dbReference type="ChEBI" id="CHEBI:18420"/>
    </cofactor>
</comment>
<protein>
    <recommendedName>
        <fullName evidence="6">Mini-ribonuclease 3</fullName>
        <shortName evidence="6">Mini-3</shortName>
        <shortName evidence="6">Mini-RNase 3</shortName>
        <ecNumber evidence="6">3.1.26.-</ecNumber>
    </recommendedName>
    <alternativeName>
        <fullName evidence="6">Mini-RNase III</fullName>
        <shortName evidence="6">Mini-III</shortName>
    </alternativeName>
</protein>
<dbReference type="PANTHER" id="PTHR34276">
    <property type="entry name" value="MINI-RIBONUCLEASE 3"/>
    <property type="match status" value="1"/>
</dbReference>
<proteinExistence type="inferred from homology"/>
<comment type="subunit">
    <text evidence="6">Homodimer.</text>
</comment>
<sequence>MTDHLHPVLDDAAIARMTSLALAHVGDAVYEILVRTHLACGGTQTAKNLHSRTIQLVRASAQAEAVKRIQPMLDEDEQTVLRHGRNAKPKSVPKSASVAEYAYATALEALFGWLYLKGRYERINELFEVICQGFDAK</sequence>
<keyword evidence="3 6" id="KW-0540">Nuclease</keyword>
<dbReference type="HAMAP" id="MF_01468">
    <property type="entry name" value="RNase_Mini_III"/>
    <property type="match status" value="1"/>
</dbReference>
<evidence type="ECO:0000256" key="5">
    <source>
        <dbReference type="ARBA" id="ARBA00022801"/>
    </source>
</evidence>
<evidence type="ECO:0000313" key="8">
    <source>
        <dbReference type="EMBL" id="MCC2175879.1"/>
    </source>
</evidence>
<keyword evidence="5 6" id="KW-0378">Hydrolase</keyword>
<keyword evidence="6" id="KW-0699">rRNA-binding</keyword>
<dbReference type="GO" id="GO:0005737">
    <property type="term" value="C:cytoplasm"/>
    <property type="evidence" value="ECO:0007669"/>
    <property type="project" value="UniProtKB-SubCell"/>
</dbReference>
<dbReference type="EMBL" id="JAJEPX010000002">
    <property type="protein sequence ID" value="MCC2175879.1"/>
    <property type="molecule type" value="Genomic_DNA"/>
</dbReference>
<dbReference type="EC" id="3.1.26.-" evidence="6"/>
<dbReference type="AlphaFoldDB" id="A0AAW4VV79"/>
<comment type="similarity">
    <text evidence="6">Belongs to the MrnC RNase family.</text>
</comment>